<dbReference type="Proteomes" id="UP000657177">
    <property type="component" value="Unassembled WGS sequence"/>
</dbReference>
<evidence type="ECO:0000313" key="3">
    <source>
        <dbReference type="Proteomes" id="UP000657177"/>
    </source>
</evidence>
<keyword evidence="3" id="KW-1185">Reference proteome</keyword>
<gene>
    <name evidence="2" type="ORF">G5B42_02975</name>
</gene>
<evidence type="ECO:0000259" key="1">
    <source>
        <dbReference type="Pfam" id="PF12411"/>
    </source>
</evidence>
<protein>
    <recommendedName>
        <fullName evidence="1">Choline sulfatase enzyme C-terminal domain-containing protein</fullName>
    </recommendedName>
</protein>
<evidence type="ECO:0000313" key="2">
    <source>
        <dbReference type="EMBL" id="MBA2132506.1"/>
    </source>
</evidence>
<dbReference type="RefSeq" id="WP_181338950.1">
    <property type="nucleotide sequence ID" value="NZ_JAAKDE010000004.1"/>
</dbReference>
<sequence>MEALHALVPEGYDDGSLNEKILKDQVDRNTVQEAMISGKYQPWDYQPFFNASKQYRRDLLKPCKMKKIDPKILENLIWGCTVNKDDERDRF</sequence>
<reference evidence="2" key="1">
    <citation type="submission" date="2020-06" db="EMBL/GenBank/DDBJ databases">
        <title>Novel chitinolytic bacterium.</title>
        <authorList>
            <person name="Ungkulpasvich U."/>
            <person name="Kosugi A."/>
            <person name="Uke A."/>
        </authorList>
    </citation>
    <scope>NUCLEOTIDE SEQUENCE</scope>
    <source>
        <strain evidence="2">UUS1-1</strain>
    </source>
</reference>
<dbReference type="InterPro" id="IPR025863">
    <property type="entry name" value="Choline_sulf_C_dom"/>
</dbReference>
<feature type="domain" description="Choline sulfatase enzyme C-terminal" evidence="1">
    <location>
        <begin position="20"/>
        <end position="58"/>
    </location>
</feature>
<accession>A0A8J6HZ63</accession>
<dbReference type="EMBL" id="JAAKDE010000004">
    <property type="protein sequence ID" value="MBA2132506.1"/>
    <property type="molecule type" value="Genomic_DNA"/>
</dbReference>
<proteinExistence type="predicted"/>
<dbReference type="AlphaFoldDB" id="A0A8J6HZ63"/>
<name>A0A8J6HZ63_9FIRM</name>
<comment type="caution">
    <text evidence="2">The sequence shown here is derived from an EMBL/GenBank/DDBJ whole genome shotgun (WGS) entry which is preliminary data.</text>
</comment>
<organism evidence="2 3">
    <name type="scientific">Capillibacterium thermochitinicola</name>
    <dbReference type="NCBI Taxonomy" id="2699427"/>
    <lineage>
        <taxon>Bacteria</taxon>
        <taxon>Bacillati</taxon>
        <taxon>Bacillota</taxon>
        <taxon>Capillibacterium</taxon>
    </lineage>
</organism>
<dbReference type="Pfam" id="PF12411">
    <property type="entry name" value="Choline_sulf_C"/>
    <property type="match status" value="1"/>
</dbReference>